<comment type="caution">
    <text evidence="2">The sequence shown here is derived from an EMBL/GenBank/DDBJ whole genome shotgun (WGS) entry which is preliminary data.</text>
</comment>
<protein>
    <recommendedName>
        <fullName evidence="4">Pentatricopeptide repeat-containing protein</fullName>
    </recommendedName>
</protein>
<evidence type="ECO:0000256" key="1">
    <source>
        <dbReference type="ARBA" id="ARBA00022737"/>
    </source>
</evidence>
<organism evidence="2 3">
    <name type="scientific">Cyclostephanos tholiformis</name>
    <dbReference type="NCBI Taxonomy" id="382380"/>
    <lineage>
        <taxon>Eukaryota</taxon>
        <taxon>Sar</taxon>
        <taxon>Stramenopiles</taxon>
        <taxon>Ochrophyta</taxon>
        <taxon>Bacillariophyta</taxon>
        <taxon>Coscinodiscophyceae</taxon>
        <taxon>Thalassiosirophycidae</taxon>
        <taxon>Stephanodiscales</taxon>
        <taxon>Stephanodiscaceae</taxon>
        <taxon>Cyclostephanos</taxon>
    </lineage>
</organism>
<dbReference type="Pfam" id="PF01535">
    <property type="entry name" value="PPR"/>
    <property type="match status" value="1"/>
</dbReference>
<sequence>MDLVLDPPKPTLVTYSALMSRAVSLGKPRVALHLWNLMCSQQNFYTRVQHANGDVIVDDDVLILDVIFCNTLMNAYAKLGDHESARLILNAMVEVVDGTEHDGIPPTQPTVVTYNMLMDACKVMGELGEALEVLDLMTLCADVTGDVSLLPDAWTYTILISNMARKSRRGGGVAMVLPPLIKTCNPEGRKIQTRHSCFYIR</sequence>
<dbReference type="Pfam" id="PF13812">
    <property type="entry name" value="PPR_3"/>
    <property type="match status" value="1"/>
</dbReference>
<reference evidence="2 3" key="1">
    <citation type="submission" date="2024-10" db="EMBL/GenBank/DDBJ databases">
        <title>Updated reference genomes for cyclostephanoid diatoms.</title>
        <authorList>
            <person name="Roberts W.R."/>
            <person name="Alverson A.J."/>
        </authorList>
    </citation>
    <scope>NUCLEOTIDE SEQUENCE [LARGE SCALE GENOMIC DNA]</scope>
    <source>
        <strain evidence="2 3">AJA228-03</strain>
    </source>
</reference>
<dbReference type="PANTHER" id="PTHR47942">
    <property type="entry name" value="TETRATRICOPEPTIDE REPEAT (TPR)-LIKE SUPERFAMILY PROTEIN-RELATED"/>
    <property type="match status" value="1"/>
</dbReference>
<keyword evidence="3" id="KW-1185">Reference proteome</keyword>
<dbReference type="EMBL" id="JALLPB020000154">
    <property type="protein sequence ID" value="KAL3816318.1"/>
    <property type="molecule type" value="Genomic_DNA"/>
</dbReference>
<dbReference type="InterPro" id="IPR011990">
    <property type="entry name" value="TPR-like_helical_dom_sf"/>
</dbReference>
<dbReference type="InterPro" id="IPR002885">
    <property type="entry name" value="PPR_rpt"/>
</dbReference>
<dbReference type="Proteomes" id="UP001530377">
    <property type="component" value="Unassembled WGS sequence"/>
</dbReference>
<dbReference type="Gene3D" id="1.25.40.10">
    <property type="entry name" value="Tetratricopeptide repeat domain"/>
    <property type="match status" value="2"/>
</dbReference>
<proteinExistence type="predicted"/>
<name>A0ABD3RVS8_9STRA</name>
<evidence type="ECO:0000313" key="3">
    <source>
        <dbReference type="Proteomes" id="UP001530377"/>
    </source>
</evidence>
<evidence type="ECO:0000313" key="2">
    <source>
        <dbReference type="EMBL" id="KAL3816318.1"/>
    </source>
</evidence>
<keyword evidence="1" id="KW-0677">Repeat</keyword>
<dbReference type="AlphaFoldDB" id="A0ABD3RVS8"/>
<evidence type="ECO:0008006" key="4">
    <source>
        <dbReference type="Google" id="ProtNLM"/>
    </source>
</evidence>
<accession>A0ABD3RVS8</accession>
<dbReference type="InterPro" id="IPR051222">
    <property type="entry name" value="PPR/CCM1_RNA-binding"/>
</dbReference>
<gene>
    <name evidence="2" type="ORF">ACHAXA_008389</name>
</gene>
<dbReference type="NCBIfam" id="TIGR00756">
    <property type="entry name" value="PPR"/>
    <property type="match status" value="3"/>
</dbReference>
<dbReference type="PANTHER" id="PTHR47942:SF16">
    <property type="entry name" value="PENTATRICOPEPTIDE REPEAT DOMAIN CONTAINING PROTEIN-RELATED"/>
    <property type="match status" value="1"/>
</dbReference>